<dbReference type="Gene3D" id="3.40.190.10">
    <property type="entry name" value="Periplasmic binding protein-like II"/>
    <property type="match status" value="1"/>
</dbReference>
<dbReference type="Pfam" id="PF24034">
    <property type="entry name" value="DUF7343"/>
    <property type="match status" value="1"/>
</dbReference>
<dbReference type="InterPro" id="IPR014466">
    <property type="entry name" value="Txn_rg_UCP012876"/>
</dbReference>
<dbReference type="InterPro" id="IPR011991">
    <property type="entry name" value="ArsR-like_HTH"/>
</dbReference>
<gene>
    <name evidence="2" type="ORF">KN1_20810</name>
</gene>
<dbReference type="PIRSF" id="PIRSF012876">
    <property type="entry name" value="Txn_rg_UCP012876"/>
    <property type="match status" value="1"/>
</dbReference>
<dbReference type="Gene3D" id="1.10.10.10">
    <property type="entry name" value="Winged helix-like DNA-binding domain superfamily/Winged helix DNA-binding domain"/>
    <property type="match status" value="1"/>
</dbReference>
<dbReference type="RefSeq" id="WP_225905653.1">
    <property type="nucleotide sequence ID" value="NZ_AP024597.1"/>
</dbReference>
<dbReference type="CDD" id="cd00090">
    <property type="entry name" value="HTH_ARSR"/>
    <property type="match status" value="1"/>
</dbReference>
<reference evidence="2 3" key="1">
    <citation type="submission" date="2021-04" db="EMBL/GenBank/DDBJ databases">
        <title>Complete genome sequence of Stygiolobus sp. KN-1.</title>
        <authorList>
            <person name="Nakamura K."/>
            <person name="Sakai H."/>
            <person name="Kurosawa N."/>
        </authorList>
    </citation>
    <scope>NUCLEOTIDE SEQUENCE [LARGE SCALE GENOMIC DNA]</scope>
    <source>
        <strain evidence="2 3">KN-1</strain>
    </source>
</reference>
<dbReference type="InterPro" id="IPR036390">
    <property type="entry name" value="WH_DNA-bd_sf"/>
</dbReference>
<protein>
    <submittedName>
        <fullName evidence="2">MarR family transcriptional regulator</fullName>
    </submittedName>
</protein>
<organism evidence="2 3">
    <name type="scientific">Stygiolobus caldivivus</name>
    <dbReference type="NCBI Taxonomy" id="2824673"/>
    <lineage>
        <taxon>Archaea</taxon>
        <taxon>Thermoproteota</taxon>
        <taxon>Thermoprotei</taxon>
        <taxon>Sulfolobales</taxon>
        <taxon>Sulfolobaceae</taxon>
        <taxon>Stygiolobus</taxon>
    </lineage>
</organism>
<accession>A0A8D5ZIP1</accession>
<dbReference type="Proteomes" id="UP000825123">
    <property type="component" value="Chromosome"/>
</dbReference>
<dbReference type="PANTHER" id="PTHR30024">
    <property type="entry name" value="ALIPHATIC SULFONATES-BINDING PROTEIN-RELATED"/>
    <property type="match status" value="1"/>
</dbReference>
<feature type="domain" description="DUF7343" evidence="1">
    <location>
        <begin position="18"/>
        <end position="69"/>
    </location>
</feature>
<dbReference type="EMBL" id="AP024597">
    <property type="protein sequence ID" value="BCU70784.1"/>
    <property type="molecule type" value="Genomic_DNA"/>
</dbReference>
<dbReference type="PANTHER" id="PTHR30024:SF42">
    <property type="entry name" value="ALIPHATIC SULFONATES-BINDING PROTEIN-RELATED"/>
    <property type="match status" value="1"/>
</dbReference>
<dbReference type="SUPFAM" id="SSF53850">
    <property type="entry name" value="Periplasmic binding protein-like II"/>
    <property type="match status" value="1"/>
</dbReference>
<sequence>MSEKNTLNSNSSYSLILELIKKYGELRQSDLVSLSGISKSRVSEILTDLERKGIIERKKLAGRNLVVKLSPKKFLTIGIIKAAEYPFIVPFMKVLREKGYHVEVRVYSNGLDVTKDLSSGKIDIALSPVITQILFQKIFSNFKIIAGGAKGGGAIIGDYSCNTIASTSLSSMELWSLLYDPEATLVEYSSPDDMINALERREVKKISIWEPYATILANEGFRIIHRFEPLHCCTLAIRNDLDPEFFRGIYEQAFTNFLSQKDRWIQDYSNVVNIDY</sequence>
<name>A0A8D5ZIP1_9CREN</name>
<dbReference type="KEGG" id="csty:KN1_20810"/>
<dbReference type="InterPro" id="IPR036388">
    <property type="entry name" value="WH-like_DNA-bd_sf"/>
</dbReference>
<keyword evidence="3" id="KW-1185">Reference proteome</keyword>
<dbReference type="InterPro" id="IPR055767">
    <property type="entry name" value="DUF7343"/>
</dbReference>
<evidence type="ECO:0000313" key="2">
    <source>
        <dbReference type="EMBL" id="BCU70784.1"/>
    </source>
</evidence>
<evidence type="ECO:0000259" key="1">
    <source>
        <dbReference type="Pfam" id="PF24034"/>
    </source>
</evidence>
<evidence type="ECO:0000313" key="3">
    <source>
        <dbReference type="Proteomes" id="UP000825123"/>
    </source>
</evidence>
<dbReference type="SUPFAM" id="SSF46785">
    <property type="entry name" value="Winged helix' DNA-binding domain"/>
    <property type="match status" value="1"/>
</dbReference>
<dbReference type="GeneID" id="66163811"/>
<proteinExistence type="predicted"/>
<dbReference type="AlphaFoldDB" id="A0A8D5ZIP1"/>